<comment type="caution">
    <text evidence="3">The sequence shown here is derived from an EMBL/GenBank/DDBJ whole genome shotgun (WGS) entry which is preliminary data.</text>
</comment>
<dbReference type="STRING" id="83656.B1H18_16620"/>
<protein>
    <recommendedName>
        <fullName evidence="5">Zinc ribbon domain-containing protein</fullName>
    </recommendedName>
</protein>
<proteinExistence type="predicted"/>
<dbReference type="InterPro" id="IPR016123">
    <property type="entry name" value="Mog1/PsbP_a/b/a-sand"/>
</dbReference>
<evidence type="ECO:0000313" key="4">
    <source>
        <dbReference type="Proteomes" id="UP000190539"/>
    </source>
</evidence>
<reference evidence="3 4" key="1">
    <citation type="submission" date="2017-02" db="EMBL/GenBank/DDBJ databases">
        <title>Draft Genome Sequence of Streptomyces tsukubaensis F601, a Producer of the immunosuppressant tacrolimus FK506.</title>
        <authorList>
            <person name="Zong G."/>
            <person name="Zhong C."/>
            <person name="Fu J."/>
            <person name="Qin R."/>
            <person name="Cao G."/>
        </authorList>
    </citation>
    <scope>NUCLEOTIDE SEQUENCE [LARGE SCALE GENOMIC DNA]</scope>
    <source>
        <strain evidence="3 4">F601</strain>
    </source>
</reference>
<evidence type="ECO:0000256" key="1">
    <source>
        <dbReference type="SAM" id="MobiDB-lite"/>
    </source>
</evidence>
<dbReference type="Proteomes" id="UP000190539">
    <property type="component" value="Unassembled WGS sequence"/>
</dbReference>
<feature type="region of interest" description="Disordered" evidence="1">
    <location>
        <begin position="44"/>
        <end position="69"/>
    </location>
</feature>
<feature type="region of interest" description="Disordered" evidence="1">
    <location>
        <begin position="138"/>
        <end position="219"/>
    </location>
</feature>
<dbReference type="SUPFAM" id="SSF55724">
    <property type="entry name" value="Mog1p/PsbP-like"/>
    <property type="match status" value="1"/>
</dbReference>
<evidence type="ECO:0000313" key="3">
    <source>
        <dbReference type="EMBL" id="OON78406.1"/>
    </source>
</evidence>
<feature type="compositionally biased region" description="Basic and acidic residues" evidence="1">
    <location>
        <begin position="168"/>
        <end position="180"/>
    </location>
</feature>
<evidence type="ECO:0008006" key="5">
    <source>
        <dbReference type="Google" id="ProtNLM"/>
    </source>
</evidence>
<keyword evidence="2" id="KW-0812">Transmembrane</keyword>
<evidence type="ECO:0000256" key="2">
    <source>
        <dbReference type="SAM" id="Phobius"/>
    </source>
</evidence>
<dbReference type="EMBL" id="MVFC01000012">
    <property type="protein sequence ID" value="OON78406.1"/>
    <property type="molecule type" value="Genomic_DNA"/>
</dbReference>
<keyword evidence="2" id="KW-0472">Membrane</keyword>
<feature type="transmembrane region" description="Helical" evidence="2">
    <location>
        <begin position="108"/>
        <end position="132"/>
    </location>
</feature>
<accession>A0A1V4A8P1</accession>
<dbReference type="RefSeq" id="WP_107502851.1">
    <property type="nucleotide sequence ID" value="NZ_CP045178.1"/>
</dbReference>
<sequence>MAPFCPVCGTAYGADDVRFCPNCGRERPPEPLAAMPTAEAPAMRTPTEVTPALPTGPPPPPPVPGGPRTQARGGGFLDQMFDGRATPPGGVIPVGASGGATGPAHSRVFVWVVTLVLAVVVGGGATAGVLLWQNQGDTRSPAAAGGPSGGASAREPGTKVSPGTDNPARTEDSPRTEGSDRTGGSADTGTEAAPKASAPSVPAAPDAEGGQAVPDGYREVRDPMGFTFAVPEGWSRQKVERGSQVTYAAPTGFSHYLVGVIARANYTSYQNFRNLEEGVRKTKDDYRRVRLEANTFKGRDGALWEYTYTDARTGETVRVMDQGYVAENGTEYTIYLTQHDRDWQDGAVRTYNAALSSWRLDSDE</sequence>
<feature type="compositionally biased region" description="Pro residues" evidence="1">
    <location>
        <begin position="54"/>
        <end position="65"/>
    </location>
</feature>
<gene>
    <name evidence="3" type="ORF">B1H18_16620</name>
</gene>
<organism evidence="3 4">
    <name type="scientific">Streptomyces tsukubensis</name>
    <dbReference type="NCBI Taxonomy" id="83656"/>
    <lineage>
        <taxon>Bacteria</taxon>
        <taxon>Bacillati</taxon>
        <taxon>Actinomycetota</taxon>
        <taxon>Actinomycetes</taxon>
        <taxon>Kitasatosporales</taxon>
        <taxon>Streptomycetaceae</taxon>
        <taxon>Streptomyces</taxon>
    </lineage>
</organism>
<name>A0A1V4A8P1_9ACTN</name>
<dbReference type="OrthoDB" id="4246505at2"/>
<dbReference type="Gene3D" id="3.40.1000.10">
    <property type="entry name" value="Mog1/PsbP, alpha/beta/alpha sandwich"/>
    <property type="match status" value="1"/>
</dbReference>
<feature type="compositionally biased region" description="Low complexity" evidence="1">
    <location>
        <begin position="139"/>
        <end position="155"/>
    </location>
</feature>
<dbReference type="AlphaFoldDB" id="A0A1V4A8P1"/>
<keyword evidence="2" id="KW-1133">Transmembrane helix</keyword>
<feature type="compositionally biased region" description="Low complexity" evidence="1">
    <location>
        <begin position="192"/>
        <end position="207"/>
    </location>
</feature>
<keyword evidence="4" id="KW-1185">Reference proteome</keyword>